<protein>
    <submittedName>
        <fullName evidence="1">Uncharacterized protein</fullName>
    </submittedName>
</protein>
<comment type="caution">
    <text evidence="1">The sequence shown here is derived from an EMBL/GenBank/DDBJ whole genome shotgun (WGS) entry which is preliminary data.</text>
</comment>
<evidence type="ECO:0000313" key="2">
    <source>
        <dbReference type="Proteomes" id="UP001480595"/>
    </source>
</evidence>
<dbReference type="GeneID" id="92092718"/>
<organism evidence="1 2">
    <name type="scientific">Apiospora phragmitis</name>
    <dbReference type="NCBI Taxonomy" id="2905665"/>
    <lineage>
        <taxon>Eukaryota</taxon>
        <taxon>Fungi</taxon>
        <taxon>Dikarya</taxon>
        <taxon>Ascomycota</taxon>
        <taxon>Pezizomycotina</taxon>
        <taxon>Sordariomycetes</taxon>
        <taxon>Xylariomycetidae</taxon>
        <taxon>Amphisphaeriales</taxon>
        <taxon>Apiosporaceae</taxon>
        <taxon>Apiospora</taxon>
    </lineage>
</organism>
<sequence>MVAPGRHYRDHRGRIQWTSVYIWAKLRVLTTIIARTNLSDWFRFYSVSGSDSGSTWSASLPSPPKAVRLRHLSDADVAQVVESMKQATLASVADLREFHEKYRFFVTGTSASEVEACLGRGYSHSEKGRPSFEHRQCAARLEATMQTALPDAAAAPDAPRFSVEWSWVVSCLAWTVCAGVSDWSQFVPDKEMWGF</sequence>
<gene>
    <name evidence="1" type="ORF">PG994_008246</name>
</gene>
<proteinExistence type="predicted"/>
<evidence type="ECO:0000313" key="1">
    <source>
        <dbReference type="EMBL" id="KAK8061880.1"/>
    </source>
</evidence>
<reference evidence="1 2" key="1">
    <citation type="submission" date="2023-01" db="EMBL/GenBank/DDBJ databases">
        <title>Analysis of 21 Apiospora genomes using comparative genomics revels a genus with tremendous synthesis potential of carbohydrate active enzymes and secondary metabolites.</title>
        <authorList>
            <person name="Sorensen T."/>
        </authorList>
    </citation>
    <scope>NUCLEOTIDE SEQUENCE [LARGE SCALE GENOMIC DNA]</scope>
    <source>
        <strain evidence="1 2">CBS 135458</strain>
    </source>
</reference>
<dbReference type="RefSeq" id="XP_066715142.1">
    <property type="nucleotide sequence ID" value="XM_066859655.1"/>
</dbReference>
<keyword evidence="2" id="KW-1185">Reference proteome</keyword>
<name>A0ABR1UUZ8_9PEZI</name>
<dbReference type="EMBL" id="JAQQWL010000008">
    <property type="protein sequence ID" value="KAK8061880.1"/>
    <property type="molecule type" value="Genomic_DNA"/>
</dbReference>
<accession>A0ABR1UUZ8</accession>
<dbReference type="Proteomes" id="UP001480595">
    <property type="component" value="Unassembled WGS sequence"/>
</dbReference>